<dbReference type="Proteomes" id="UP000244089">
    <property type="component" value="Unassembled WGS sequence"/>
</dbReference>
<comment type="cofactor">
    <cofactor evidence="10">
        <name>Mg(2+)</name>
        <dbReference type="ChEBI" id="CHEBI:18420"/>
    </cofactor>
    <cofactor evidence="10">
        <name>Mn(2+)</name>
        <dbReference type="ChEBI" id="CHEBI:29035"/>
    </cofactor>
</comment>
<evidence type="ECO:0000256" key="9">
    <source>
        <dbReference type="ARBA" id="ARBA00038592"/>
    </source>
</evidence>
<dbReference type="AlphaFoldDB" id="A0A2T5RGW5"/>
<dbReference type="InterPro" id="IPR050646">
    <property type="entry name" value="Cas1"/>
</dbReference>
<dbReference type="HAMAP" id="MF_01470">
    <property type="entry name" value="Cas1"/>
    <property type="match status" value="1"/>
</dbReference>
<accession>A0A2T5RGW5</accession>
<dbReference type="Pfam" id="PF01867">
    <property type="entry name" value="Cas_Cas1"/>
    <property type="match status" value="1"/>
</dbReference>
<evidence type="ECO:0000256" key="3">
    <source>
        <dbReference type="ARBA" id="ARBA00022759"/>
    </source>
</evidence>
<comment type="function">
    <text evidence="10">CRISPR (clustered regularly interspaced short palindromic repeat), is an adaptive immune system that provides protection against mobile genetic elements (viruses, transposable elements and conjugative plasmids). CRISPR clusters contain spacers, sequences complementary to antecedent mobile elements, and target invading nucleic acids. CRISPR clusters are transcribed and processed into CRISPR RNA (crRNA). Acts as a dsDNA endonuclease. Involved in the integration of spacer DNA into the CRISPR cassette.</text>
</comment>
<comment type="similarity">
    <text evidence="10">Belongs to the CRISPR-associated endonuclease Cas1 family.</text>
</comment>
<feature type="binding site" evidence="10">
    <location>
        <position position="159"/>
    </location>
    <ligand>
        <name>Mn(2+)</name>
        <dbReference type="ChEBI" id="CHEBI:29035"/>
    </ligand>
</feature>
<evidence type="ECO:0000256" key="7">
    <source>
        <dbReference type="ARBA" id="ARBA00023125"/>
    </source>
</evidence>
<dbReference type="GO" id="GO:0046872">
    <property type="term" value="F:metal ion binding"/>
    <property type="evidence" value="ECO:0007669"/>
    <property type="project" value="UniProtKB-UniRule"/>
</dbReference>
<evidence type="ECO:0000256" key="4">
    <source>
        <dbReference type="ARBA" id="ARBA00022801"/>
    </source>
</evidence>
<feature type="binding site" evidence="10">
    <location>
        <position position="224"/>
    </location>
    <ligand>
        <name>Mn(2+)</name>
        <dbReference type="ChEBI" id="CHEBI:29035"/>
    </ligand>
</feature>
<dbReference type="RefSeq" id="WP_108141790.1">
    <property type="nucleotide sequence ID" value="NZ_QAXS01000032.1"/>
</dbReference>
<dbReference type="Gene3D" id="1.20.120.920">
    <property type="entry name" value="CRISPR-associated endonuclease Cas1, C-terminal domain"/>
    <property type="match status" value="1"/>
</dbReference>
<dbReference type="Gene3D" id="3.100.10.20">
    <property type="entry name" value="CRISPR-associated endonuclease Cas1, N-terminal domain"/>
    <property type="match status" value="1"/>
</dbReference>
<evidence type="ECO:0000313" key="12">
    <source>
        <dbReference type="Proteomes" id="UP000244089"/>
    </source>
</evidence>
<dbReference type="EC" id="3.1.-.-" evidence="10"/>
<evidence type="ECO:0000256" key="8">
    <source>
        <dbReference type="ARBA" id="ARBA00023211"/>
    </source>
</evidence>
<feature type="binding site" evidence="10">
    <location>
        <position position="239"/>
    </location>
    <ligand>
        <name>Mn(2+)</name>
        <dbReference type="ChEBI" id="CHEBI:29035"/>
    </ligand>
</feature>
<organism evidence="11 12">
    <name type="scientific">Halanaerobium saccharolyticum</name>
    <dbReference type="NCBI Taxonomy" id="43595"/>
    <lineage>
        <taxon>Bacteria</taxon>
        <taxon>Bacillati</taxon>
        <taxon>Bacillota</taxon>
        <taxon>Clostridia</taxon>
        <taxon>Halanaerobiales</taxon>
        <taxon>Halanaerobiaceae</taxon>
        <taxon>Halanaerobium</taxon>
    </lineage>
</organism>
<keyword evidence="1 10" id="KW-0540">Nuclease</keyword>
<keyword evidence="6 10" id="KW-0051">Antiviral defense</keyword>
<sequence length="331" mass="38595">MSTLYITKQNTQLTKKGKRIVVIEKNDIAADVPLINVEQVIIIGKVGITGATIQLLLDENIPITYLSYYGHYKGRLVPELSKNSILRVKQFESYKDRNFKFNLSKIIVAAKLNNMRNILLKKSRSVSDLEDVQNKAEEIKDLINKLEDADDENQLRGYEGIGSRYYFSQFNKLLNYNFKFNGRNRRPPTDPVNSMLSFGYSLLLNEVLTAISISGLDPYIGFFHSVEYGKPSLALDLMEEFRQPIIDILVKNIINKKIIDEDDFRKDGSKVLFTDESKKIFLQEYERKLEKYVKYNDEKENLSWRKTIQHQIKLFRKTIVNNQKYVPIEVR</sequence>
<dbReference type="CDD" id="cd09634">
    <property type="entry name" value="Cas1_I-II-III"/>
    <property type="match status" value="1"/>
</dbReference>
<keyword evidence="2 10" id="KW-0479">Metal-binding</keyword>
<dbReference type="GO" id="GO:0003677">
    <property type="term" value="F:DNA binding"/>
    <property type="evidence" value="ECO:0007669"/>
    <property type="project" value="UniProtKB-KW"/>
</dbReference>
<keyword evidence="4 10" id="KW-0378">Hydrolase</keyword>
<keyword evidence="3 10" id="KW-0255">Endonuclease</keyword>
<comment type="caution">
    <text evidence="11">The sequence shown here is derived from an EMBL/GenBank/DDBJ whole genome shotgun (WGS) entry which is preliminary data.</text>
</comment>
<proteinExistence type="inferred from homology"/>
<evidence type="ECO:0000256" key="10">
    <source>
        <dbReference type="HAMAP-Rule" id="MF_01470"/>
    </source>
</evidence>
<keyword evidence="8 10" id="KW-0464">Manganese</keyword>
<gene>
    <name evidence="10" type="primary">cas1</name>
    <name evidence="11" type="ORF">C8C76_13227</name>
</gene>
<evidence type="ECO:0000256" key="2">
    <source>
        <dbReference type="ARBA" id="ARBA00022723"/>
    </source>
</evidence>
<evidence type="ECO:0000313" key="11">
    <source>
        <dbReference type="EMBL" id="PTV94453.1"/>
    </source>
</evidence>
<dbReference type="NCBIfam" id="TIGR00287">
    <property type="entry name" value="cas1"/>
    <property type="match status" value="1"/>
</dbReference>
<comment type="subunit">
    <text evidence="9 10">Homodimer, forms a heterotetramer with a Cas2 homodimer.</text>
</comment>
<dbReference type="InterPro" id="IPR042206">
    <property type="entry name" value="CRISPR-assoc_Cas1_C"/>
</dbReference>
<dbReference type="PANTHER" id="PTHR34353">
    <property type="entry name" value="CRISPR-ASSOCIATED ENDONUCLEASE CAS1 1"/>
    <property type="match status" value="1"/>
</dbReference>
<protein>
    <recommendedName>
        <fullName evidence="10">CRISPR-associated endonuclease Cas1</fullName>
        <ecNumber evidence="10">3.1.-.-</ecNumber>
    </recommendedName>
</protein>
<name>A0A2T5RGW5_9FIRM</name>
<dbReference type="GO" id="GO:0016787">
    <property type="term" value="F:hydrolase activity"/>
    <property type="evidence" value="ECO:0007669"/>
    <property type="project" value="UniProtKB-KW"/>
</dbReference>
<dbReference type="OrthoDB" id="9803119at2"/>
<dbReference type="InterPro" id="IPR002729">
    <property type="entry name" value="CRISPR-assoc_Cas1"/>
</dbReference>
<dbReference type="InterPro" id="IPR042211">
    <property type="entry name" value="CRISPR-assoc_Cas1_N"/>
</dbReference>
<evidence type="ECO:0000256" key="5">
    <source>
        <dbReference type="ARBA" id="ARBA00022842"/>
    </source>
</evidence>
<keyword evidence="5 10" id="KW-0460">Magnesium</keyword>
<evidence type="ECO:0000256" key="1">
    <source>
        <dbReference type="ARBA" id="ARBA00022722"/>
    </source>
</evidence>
<evidence type="ECO:0000256" key="6">
    <source>
        <dbReference type="ARBA" id="ARBA00023118"/>
    </source>
</evidence>
<dbReference type="GO" id="GO:0043571">
    <property type="term" value="P:maintenance of CRISPR repeat elements"/>
    <property type="evidence" value="ECO:0007669"/>
    <property type="project" value="UniProtKB-UniRule"/>
</dbReference>
<reference evidence="11 12" key="1">
    <citation type="submission" date="2018-04" db="EMBL/GenBank/DDBJ databases">
        <title>Subsurface microbial communities from deep shales in Ohio and West Virginia, USA.</title>
        <authorList>
            <person name="Wrighton K."/>
        </authorList>
    </citation>
    <scope>NUCLEOTIDE SEQUENCE [LARGE SCALE GENOMIC DNA]</scope>
    <source>
        <strain evidence="11 12">WC1</strain>
    </source>
</reference>
<keyword evidence="7 10" id="KW-0238">DNA-binding</keyword>
<dbReference type="GO" id="GO:0004519">
    <property type="term" value="F:endonuclease activity"/>
    <property type="evidence" value="ECO:0007669"/>
    <property type="project" value="UniProtKB-UniRule"/>
</dbReference>
<dbReference type="EMBL" id="QAXS01000032">
    <property type="protein sequence ID" value="PTV94453.1"/>
    <property type="molecule type" value="Genomic_DNA"/>
</dbReference>
<dbReference type="GO" id="GO:0051607">
    <property type="term" value="P:defense response to virus"/>
    <property type="evidence" value="ECO:0007669"/>
    <property type="project" value="UniProtKB-UniRule"/>
</dbReference>
<dbReference type="PANTHER" id="PTHR34353:SF2">
    <property type="entry name" value="CRISPR-ASSOCIATED ENDONUCLEASE CAS1 1"/>
    <property type="match status" value="1"/>
</dbReference>